<sequence length="190" mass="21553">MSSSSEHEYLENMGRPNWPGPVSLNTFLYPEPDTEVDVFLVVVRGQAPRIGTLTPHDQHWMFQWTIGTTKADTKLPVLRRLQIVQEKNLMGQGDLNHLTNWGAVTVVGEKLSPDDDQVNILLKSMTPEQRKEFETISNGTRVRKPDGNWNCQDWCKTVLETAVESGVLTQPEVDQAVRSADEVEIRPYTH</sequence>
<dbReference type="Proteomes" id="UP000053424">
    <property type="component" value="Unassembled WGS sequence"/>
</dbReference>
<proteinExistence type="predicted"/>
<dbReference type="AlphaFoldDB" id="A0A0C3CIV4"/>
<organism evidence="1 2">
    <name type="scientific">Hebeloma cylindrosporum</name>
    <dbReference type="NCBI Taxonomy" id="76867"/>
    <lineage>
        <taxon>Eukaryota</taxon>
        <taxon>Fungi</taxon>
        <taxon>Dikarya</taxon>
        <taxon>Basidiomycota</taxon>
        <taxon>Agaricomycotina</taxon>
        <taxon>Agaricomycetes</taxon>
        <taxon>Agaricomycetidae</taxon>
        <taxon>Agaricales</taxon>
        <taxon>Agaricineae</taxon>
        <taxon>Hymenogastraceae</taxon>
        <taxon>Hebeloma</taxon>
    </lineage>
</organism>
<evidence type="ECO:0000313" key="1">
    <source>
        <dbReference type="EMBL" id="KIM43596.1"/>
    </source>
</evidence>
<dbReference type="EMBL" id="KN831775">
    <property type="protein sequence ID" value="KIM43596.1"/>
    <property type="molecule type" value="Genomic_DNA"/>
</dbReference>
<keyword evidence="2" id="KW-1185">Reference proteome</keyword>
<reference evidence="1 2" key="1">
    <citation type="submission" date="2014-04" db="EMBL/GenBank/DDBJ databases">
        <authorList>
            <consortium name="DOE Joint Genome Institute"/>
            <person name="Kuo A."/>
            <person name="Gay G."/>
            <person name="Dore J."/>
            <person name="Kohler A."/>
            <person name="Nagy L.G."/>
            <person name="Floudas D."/>
            <person name="Copeland A."/>
            <person name="Barry K.W."/>
            <person name="Cichocki N."/>
            <person name="Veneault-Fourrey C."/>
            <person name="LaButti K."/>
            <person name="Lindquist E.A."/>
            <person name="Lipzen A."/>
            <person name="Lundell T."/>
            <person name="Morin E."/>
            <person name="Murat C."/>
            <person name="Sun H."/>
            <person name="Tunlid A."/>
            <person name="Henrissat B."/>
            <person name="Grigoriev I.V."/>
            <person name="Hibbett D.S."/>
            <person name="Martin F."/>
            <person name="Nordberg H.P."/>
            <person name="Cantor M.N."/>
            <person name="Hua S.X."/>
        </authorList>
    </citation>
    <scope>NUCLEOTIDE SEQUENCE [LARGE SCALE GENOMIC DNA]</scope>
    <source>
        <strain evidence="2">h7</strain>
    </source>
</reference>
<protein>
    <submittedName>
        <fullName evidence="1">Uncharacterized protein</fullName>
    </submittedName>
</protein>
<name>A0A0C3CIV4_HEBCY</name>
<reference evidence="2" key="2">
    <citation type="submission" date="2015-01" db="EMBL/GenBank/DDBJ databases">
        <title>Evolutionary Origins and Diversification of the Mycorrhizal Mutualists.</title>
        <authorList>
            <consortium name="DOE Joint Genome Institute"/>
            <consortium name="Mycorrhizal Genomics Consortium"/>
            <person name="Kohler A."/>
            <person name="Kuo A."/>
            <person name="Nagy L.G."/>
            <person name="Floudas D."/>
            <person name="Copeland A."/>
            <person name="Barry K.W."/>
            <person name="Cichocki N."/>
            <person name="Veneault-Fourrey C."/>
            <person name="LaButti K."/>
            <person name="Lindquist E.A."/>
            <person name="Lipzen A."/>
            <person name="Lundell T."/>
            <person name="Morin E."/>
            <person name="Murat C."/>
            <person name="Riley R."/>
            <person name="Ohm R."/>
            <person name="Sun H."/>
            <person name="Tunlid A."/>
            <person name="Henrissat B."/>
            <person name="Grigoriev I.V."/>
            <person name="Hibbett D.S."/>
            <person name="Martin F."/>
        </authorList>
    </citation>
    <scope>NUCLEOTIDE SEQUENCE [LARGE SCALE GENOMIC DNA]</scope>
    <source>
        <strain evidence="2">h7</strain>
    </source>
</reference>
<accession>A0A0C3CIV4</accession>
<evidence type="ECO:0000313" key="2">
    <source>
        <dbReference type="Proteomes" id="UP000053424"/>
    </source>
</evidence>
<dbReference type="OrthoDB" id="37659at2759"/>
<gene>
    <name evidence="1" type="ORF">M413DRAFT_443510</name>
</gene>
<dbReference type="HOGENOM" id="CLU_101869_0_0_1"/>